<dbReference type="EMBL" id="MG744347">
    <property type="protein sequence ID" value="QBI37924.1"/>
    <property type="molecule type" value="Genomic_DNA"/>
</dbReference>
<keyword evidence="2 4" id="KW-0689">Ribosomal protein</keyword>
<reference evidence="6" key="2">
    <citation type="submission" date="2018-01" db="EMBL/GenBank/DDBJ databases">
        <title>Tetrahymena rostrata mitochondrial DNA sequence.</title>
        <authorList>
            <person name="Billman-Jacobe H."/>
            <person name="Young N."/>
        </authorList>
    </citation>
    <scope>NUCLEOTIDE SEQUENCE</scope>
    <source>
        <strain evidence="6">TRO1</strain>
    </source>
</reference>
<evidence type="ECO:0000313" key="6">
    <source>
        <dbReference type="EMBL" id="QBI37924.1"/>
    </source>
</evidence>
<gene>
    <name evidence="6" type="primary">rps12</name>
</gene>
<dbReference type="PANTHER" id="PTHR11652">
    <property type="entry name" value="30S RIBOSOMAL PROTEIN S12 FAMILY MEMBER"/>
    <property type="match status" value="1"/>
</dbReference>
<protein>
    <submittedName>
        <fullName evidence="6">Ribosomal protein S12</fullName>
    </submittedName>
</protein>
<reference evidence="5" key="1">
    <citation type="submission" date="2018-01" db="EMBL/GenBank/DDBJ databases">
        <title>Mitochondrial genome sequences of Tetrahymena rostrata.</title>
        <authorList>
            <person name="Billman-Jacobe H."/>
            <person name="Young N."/>
        </authorList>
    </citation>
    <scope>NUCLEOTIDE SEQUENCE</scope>
    <source>
        <strain evidence="5">TRAUS</strain>
    </source>
</reference>
<sequence>MLGSLCKNKIKGNLHRKLRARILGDNPQKKGVVMKARIVTPRKPNSARRPVAKVILVNKKRLTSHIPGIGHNIRRHSSVLVRGGGARDLPGVRYTCIRGVFDFSKVLNRFNRRSRYGVPKPDEEKKKLRRKFRV</sequence>
<geneLocation type="mitochondrion" evidence="6"/>
<dbReference type="EMBL" id="MG744346">
    <property type="protein sequence ID" value="QBI37880.1"/>
    <property type="molecule type" value="Genomic_DNA"/>
</dbReference>
<accession>A0A6G5NK05</accession>
<dbReference type="InterPro" id="IPR012340">
    <property type="entry name" value="NA-bd_OB-fold"/>
</dbReference>
<dbReference type="PROSITE" id="PS00055">
    <property type="entry name" value="RIBOSOMAL_S12"/>
    <property type="match status" value="1"/>
</dbReference>
<evidence type="ECO:0000313" key="5">
    <source>
        <dbReference type="EMBL" id="QBI37880.1"/>
    </source>
</evidence>
<evidence type="ECO:0000256" key="3">
    <source>
        <dbReference type="ARBA" id="ARBA00023274"/>
    </source>
</evidence>
<dbReference type="Gene3D" id="2.40.50.140">
    <property type="entry name" value="Nucleic acid-binding proteins"/>
    <property type="match status" value="1"/>
</dbReference>
<name>A0A6G5NK05_TETRO</name>
<dbReference type="InterPro" id="IPR006032">
    <property type="entry name" value="Ribosomal_uS12"/>
</dbReference>
<proteinExistence type="inferred from homology"/>
<dbReference type="InterPro" id="IPR005679">
    <property type="entry name" value="Ribosomal_uS12_bac"/>
</dbReference>
<evidence type="ECO:0000256" key="4">
    <source>
        <dbReference type="RuleBase" id="RU003622"/>
    </source>
</evidence>
<keyword evidence="6" id="KW-0496">Mitochondrion</keyword>
<dbReference type="SUPFAM" id="SSF50249">
    <property type="entry name" value="Nucleic acid-binding proteins"/>
    <property type="match status" value="1"/>
</dbReference>
<evidence type="ECO:0000256" key="1">
    <source>
        <dbReference type="ARBA" id="ARBA00005657"/>
    </source>
</evidence>
<dbReference type="PIRSF" id="PIRSF002133">
    <property type="entry name" value="Ribosomal_S12/S23"/>
    <property type="match status" value="1"/>
</dbReference>
<dbReference type="NCBIfam" id="TIGR00981">
    <property type="entry name" value="rpsL_bact"/>
    <property type="match status" value="1"/>
</dbReference>
<comment type="similarity">
    <text evidence="1 4">Belongs to the universal ribosomal protein uS12 family.</text>
</comment>
<dbReference type="GO" id="GO:0015935">
    <property type="term" value="C:small ribosomal subunit"/>
    <property type="evidence" value="ECO:0007669"/>
    <property type="project" value="InterPro"/>
</dbReference>
<dbReference type="CDD" id="cd03368">
    <property type="entry name" value="Ribosomal_S12"/>
    <property type="match status" value="1"/>
</dbReference>
<dbReference type="GO" id="GO:0006412">
    <property type="term" value="P:translation"/>
    <property type="evidence" value="ECO:0007669"/>
    <property type="project" value="InterPro"/>
</dbReference>
<evidence type="ECO:0000256" key="2">
    <source>
        <dbReference type="ARBA" id="ARBA00022980"/>
    </source>
</evidence>
<keyword evidence="3 4" id="KW-0687">Ribonucleoprotein</keyword>
<dbReference type="AlphaFoldDB" id="A0A6G5NK05"/>
<dbReference type="Pfam" id="PF00164">
    <property type="entry name" value="Ribosom_S12_S23"/>
    <property type="match status" value="1"/>
</dbReference>
<dbReference type="GO" id="GO:0003735">
    <property type="term" value="F:structural constituent of ribosome"/>
    <property type="evidence" value="ECO:0007669"/>
    <property type="project" value="InterPro"/>
</dbReference>
<dbReference type="PRINTS" id="PR01034">
    <property type="entry name" value="RIBOSOMALS12"/>
</dbReference>
<organism evidence="6">
    <name type="scientific">Tetrahymena rostrata</name>
    <dbReference type="NCBI Taxonomy" id="5909"/>
    <lineage>
        <taxon>Eukaryota</taxon>
        <taxon>Sar</taxon>
        <taxon>Alveolata</taxon>
        <taxon>Ciliophora</taxon>
        <taxon>Intramacronucleata</taxon>
        <taxon>Oligohymenophorea</taxon>
        <taxon>Hymenostomatida</taxon>
        <taxon>Tetrahymenina</taxon>
        <taxon>Tetrahymenidae</taxon>
        <taxon>Tetrahymena</taxon>
    </lineage>
</organism>